<organism evidence="3 4">
    <name type="scientific">Adineta ricciae</name>
    <name type="common">Rotifer</name>
    <dbReference type="NCBI Taxonomy" id="249248"/>
    <lineage>
        <taxon>Eukaryota</taxon>
        <taxon>Metazoa</taxon>
        <taxon>Spiralia</taxon>
        <taxon>Gnathifera</taxon>
        <taxon>Rotifera</taxon>
        <taxon>Eurotatoria</taxon>
        <taxon>Bdelloidea</taxon>
        <taxon>Adinetida</taxon>
        <taxon>Adinetidae</taxon>
        <taxon>Adineta</taxon>
    </lineage>
</organism>
<protein>
    <submittedName>
        <fullName evidence="3">Uncharacterized protein</fullName>
    </submittedName>
</protein>
<dbReference type="GO" id="GO:0007166">
    <property type="term" value="P:cell surface receptor signaling pathway"/>
    <property type="evidence" value="ECO:0007669"/>
    <property type="project" value="InterPro"/>
</dbReference>
<dbReference type="EMBL" id="CAJNOR010013257">
    <property type="protein sequence ID" value="CAF1672328.1"/>
    <property type="molecule type" value="Genomic_DNA"/>
</dbReference>
<accession>A0A816GBZ9</accession>
<evidence type="ECO:0000256" key="2">
    <source>
        <dbReference type="SAM" id="SignalP"/>
    </source>
</evidence>
<gene>
    <name evidence="3" type="ORF">XAT740_LOCUS58926</name>
</gene>
<feature type="compositionally biased region" description="Acidic residues" evidence="1">
    <location>
        <begin position="176"/>
        <end position="202"/>
    </location>
</feature>
<keyword evidence="2" id="KW-0732">Signal</keyword>
<sequence length="202" mass="22959">MITQGRVRYLTVYIILSSLLYAEAAHSSSNNQNMANPIPFSTVIKLIKYGMETVEIVTSNKETCALVADDLELIYNILKEVDETNKSSADKHRYFLVMKKLHGIAVRSKILFEKCVKGKGMVRIRNFLSARPIKKELEKIQSEIPLAISMLSLVFHVKQNFGRTRGGLPIPKADESVFDNEDEQTTEGDYAEYYLDDDTEDE</sequence>
<proteinExistence type="predicted"/>
<evidence type="ECO:0000313" key="4">
    <source>
        <dbReference type="Proteomes" id="UP000663828"/>
    </source>
</evidence>
<dbReference type="AlphaFoldDB" id="A0A816GBZ9"/>
<feature type="chain" id="PRO_5032756119" evidence="2">
    <location>
        <begin position="25"/>
        <end position="202"/>
    </location>
</feature>
<comment type="caution">
    <text evidence="3">The sequence shown here is derived from an EMBL/GenBank/DDBJ whole genome shotgun (WGS) entry which is preliminary data.</text>
</comment>
<dbReference type="InterPro" id="IPR036537">
    <property type="entry name" value="Adaptor_Cbl_N_dom_sf"/>
</dbReference>
<evidence type="ECO:0000256" key="1">
    <source>
        <dbReference type="SAM" id="MobiDB-lite"/>
    </source>
</evidence>
<reference evidence="3" key="1">
    <citation type="submission" date="2021-02" db="EMBL/GenBank/DDBJ databases">
        <authorList>
            <person name="Nowell W R."/>
        </authorList>
    </citation>
    <scope>NUCLEOTIDE SEQUENCE</scope>
</reference>
<feature type="signal peptide" evidence="2">
    <location>
        <begin position="1"/>
        <end position="24"/>
    </location>
</feature>
<feature type="region of interest" description="Disordered" evidence="1">
    <location>
        <begin position="172"/>
        <end position="202"/>
    </location>
</feature>
<evidence type="ECO:0000313" key="3">
    <source>
        <dbReference type="EMBL" id="CAF1672328.1"/>
    </source>
</evidence>
<dbReference type="Gene3D" id="1.20.930.20">
    <property type="entry name" value="Adaptor protein Cbl, N-terminal domain"/>
    <property type="match status" value="1"/>
</dbReference>
<dbReference type="Proteomes" id="UP000663828">
    <property type="component" value="Unassembled WGS sequence"/>
</dbReference>
<name>A0A816GBZ9_ADIRI</name>
<keyword evidence="4" id="KW-1185">Reference proteome</keyword>